<dbReference type="GO" id="GO:0004462">
    <property type="term" value="F:lactoylglutathione lyase activity"/>
    <property type="evidence" value="ECO:0007669"/>
    <property type="project" value="InterPro"/>
</dbReference>
<dbReference type="InterPro" id="IPR029068">
    <property type="entry name" value="Glyas_Bleomycin-R_OHBP_Dase"/>
</dbReference>
<accession>A0A382QRU5</accession>
<protein>
    <recommendedName>
        <fullName evidence="2">VOC domain-containing protein</fullName>
    </recommendedName>
</protein>
<dbReference type="CDD" id="cd06587">
    <property type="entry name" value="VOC"/>
    <property type="match status" value="1"/>
</dbReference>
<organism evidence="3">
    <name type="scientific">marine metagenome</name>
    <dbReference type="NCBI Taxonomy" id="408172"/>
    <lineage>
        <taxon>unclassified sequences</taxon>
        <taxon>metagenomes</taxon>
        <taxon>ecological metagenomes</taxon>
    </lineage>
</organism>
<dbReference type="GO" id="GO:0046872">
    <property type="term" value="F:metal ion binding"/>
    <property type="evidence" value="ECO:0007669"/>
    <property type="project" value="UniProtKB-KW"/>
</dbReference>
<dbReference type="InterPro" id="IPR004360">
    <property type="entry name" value="Glyas_Fos-R_dOase_dom"/>
</dbReference>
<dbReference type="PROSITE" id="PS51819">
    <property type="entry name" value="VOC"/>
    <property type="match status" value="1"/>
</dbReference>
<proteinExistence type="predicted"/>
<gene>
    <name evidence="3" type="ORF">METZ01_LOCUS341067</name>
</gene>
<evidence type="ECO:0000259" key="2">
    <source>
        <dbReference type="PROSITE" id="PS51819"/>
    </source>
</evidence>
<sequence length="129" mass="14453">MAKLKHIAMSVPDPEKIADFYCQAFDMTRVGTTNSPLARGVYVTDGVITLALLKYKTDKYAGYVEGEDERGKNFIGLHHIGFLVDDLRQAEKKVEDAGGKYLMGRPDGNAPNTFYEEKYRDPNGVIFDI</sequence>
<feature type="non-terminal residue" evidence="3">
    <location>
        <position position="129"/>
    </location>
</feature>
<evidence type="ECO:0000313" key="3">
    <source>
        <dbReference type="EMBL" id="SVC88213.1"/>
    </source>
</evidence>
<feature type="domain" description="VOC" evidence="2">
    <location>
        <begin position="3"/>
        <end position="129"/>
    </location>
</feature>
<dbReference type="PROSITE" id="PS00935">
    <property type="entry name" value="GLYOXALASE_I_2"/>
    <property type="match status" value="1"/>
</dbReference>
<reference evidence="3" key="1">
    <citation type="submission" date="2018-05" db="EMBL/GenBank/DDBJ databases">
        <authorList>
            <person name="Lanie J.A."/>
            <person name="Ng W.-L."/>
            <person name="Kazmierczak K.M."/>
            <person name="Andrzejewski T.M."/>
            <person name="Davidsen T.M."/>
            <person name="Wayne K.J."/>
            <person name="Tettelin H."/>
            <person name="Glass J.I."/>
            <person name="Rusch D."/>
            <person name="Podicherti R."/>
            <person name="Tsui H.-C.T."/>
            <person name="Winkler M.E."/>
        </authorList>
    </citation>
    <scope>NUCLEOTIDE SEQUENCE</scope>
</reference>
<dbReference type="Gene3D" id="3.10.180.10">
    <property type="entry name" value="2,3-Dihydroxybiphenyl 1,2-Dioxygenase, domain 1"/>
    <property type="match status" value="1"/>
</dbReference>
<dbReference type="Pfam" id="PF00903">
    <property type="entry name" value="Glyoxalase"/>
    <property type="match status" value="1"/>
</dbReference>
<dbReference type="AlphaFoldDB" id="A0A382QRU5"/>
<dbReference type="SUPFAM" id="SSF54593">
    <property type="entry name" value="Glyoxalase/Bleomycin resistance protein/Dihydroxybiphenyl dioxygenase"/>
    <property type="match status" value="1"/>
</dbReference>
<keyword evidence="1" id="KW-0479">Metal-binding</keyword>
<evidence type="ECO:0000256" key="1">
    <source>
        <dbReference type="ARBA" id="ARBA00022723"/>
    </source>
</evidence>
<name>A0A382QRU5_9ZZZZ</name>
<dbReference type="InterPro" id="IPR018146">
    <property type="entry name" value="Glyoxalase_1_CS"/>
</dbReference>
<dbReference type="EMBL" id="UINC01116457">
    <property type="protein sequence ID" value="SVC88213.1"/>
    <property type="molecule type" value="Genomic_DNA"/>
</dbReference>
<dbReference type="InterPro" id="IPR037523">
    <property type="entry name" value="VOC_core"/>
</dbReference>